<name>A0A0A9DU54_ARUDO</name>
<reference evidence="1" key="2">
    <citation type="journal article" date="2015" name="Data Brief">
        <title>Shoot transcriptome of the giant reed, Arundo donax.</title>
        <authorList>
            <person name="Barrero R.A."/>
            <person name="Guerrero F.D."/>
            <person name="Moolhuijzen P."/>
            <person name="Goolsby J.A."/>
            <person name="Tidwell J."/>
            <person name="Bellgard S.E."/>
            <person name="Bellgard M.I."/>
        </authorList>
    </citation>
    <scope>NUCLEOTIDE SEQUENCE</scope>
    <source>
        <tissue evidence="1">Shoot tissue taken approximately 20 cm above the soil surface</tissue>
    </source>
</reference>
<proteinExistence type="predicted"/>
<evidence type="ECO:0000313" key="1">
    <source>
        <dbReference type="EMBL" id="JAD89170.1"/>
    </source>
</evidence>
<organism evidence="1">
    <name type="scientific">Arundo donax</name>
    <name type="common">Giant reed</name>
    <name type="synonym">Donax arundinaceus</name>
    <dbReference type="NCBI Taxonomy" id="35708"/>
    <lineage>
        <taxon>Eukaryota</taxon>
        <taxon>Viridiplantae</taxon>
        <taxon>Streptophyta</taxon>
        <taxon>Embryophyta</taxon>
        <taxon>Tracheophyta</taxon>
        <taxon>Spermatophyta</taxon>
        <taxon>Magnoliopsida</taxon>
        <taxon>Liliopsida</taxon>
        <taxon>Poales</taxon>
        <taxon>Poaceae</taxon>
        <taxon>PACMAD clade</taxon>
        <taxon>Arundinoideae</taxon>
        <taxon>Arundineae</taxon>
        <taxon>Arundo</taxon>
    </lineage>
</organism>
<dbReference type="EMBL" id="GBRH01208725">
    <property type="protein sequence ID" value="JAD89170.1"/>
    <property type="molecule type" value="Transcribed_RNA"/>
</dbReference>
<reference evidence="1" key="1">
    <citation type="submission" date="2014-09" db="EMBL/GenBank/DDBJ databases">
        <authorList>
            <person name="Magalhaes I.L.F."/>
            <person name="Oliveira U."/>
            <person name="Santos F.R."/>
            <person name="Vidigal T.H.D.A."/>
            <person name="Brescovit A.D."/>
            <person name="Santos A.J."/>
        </authorList>
    </citation>
    <scope>NUCLEOTIDE SEQUENCE</scope>
    <source>
        <tissue evidence="1">Shoot tissue taken approximately 20 cm above the soil surface</tissue>
    </source>
</reference>
<sequence>MLNAINRGFCSPTLTHVLLREPTSVLLIAVDLDIIICVVVSEIVKN</sequence>
<protein>
    <submittedName>
        <fullName evidence="1">Uncharacterized protein</fullName>
    </submittedName>
</protein>
<dbReference type="AlphaFoldDB" id="A0A0A9DU54"/>
<accession>A0A0A9DU54</accession>